<dbReference type="SUPFAM" id="SSF57701">
    <property type="entry name" value="Zn2/Cys6 DNA-binding domain"/>
    <property type="match status" value="1"/>
</dbReference>
<evidence type="ECO:0000256" key="2">
    <source>
        <dbReference type="SAM" id="MobiDB-lite"/>
    </source>
</evidence>
<evidence type="ECO:0000256" key="1">
    <source>
        <dbReference type="ARBA" id="ARBA00023242"/>
    </source>
</evidence>
<reference evidence="4 5" key="1">
    <citation type="submission" date="2017-06" db="EMBL/GenBank/DDBJ databases">
        <title>Global population genomics of the pathogenic fungus Cryptococcus neoformans var. grubii.</title>
        <authorList>
            <person name="Cuomo C."/>
            <person name="Litvintseva A."/>
            <person name="Chen Y."/>
            <person name="Young S."/>
            <person name="Zeng Q."/>
            <person name="Chapman S."/>
            <person name="Gujja S."/>
            <person name="Saif S."/>
            <person name="Birren B."/>
        </authorList>
    </citation>
    <scope>NUCLEOTIDE SEQUENCE [LARGE SCALE GENOMIC DNA]</scope>
    <source>
        <strain evidence="4 5">Tu259-1</strain>
    </source>
</reference>
<feature type="compositionally biased region" description="Polar residues" evidence="2">
    <location>
        <begin position="516"/>
        <end position="543"/>
    </location>
</feature>
<feature type="compositionally biased region" description="Pro residues" evidence="2">
    <location>
        <begin position="7"/>
        <end position="22"/>
    </location>
</feature>
<name>A0A854Q908_CRYNE</name>
<dbReference type="PANTHER" id="PTHR31668">
    <property type="entry name" value="GLUCOSE TRANSPORT TRANSCRIPTION REGULATOR RGT1-RELATED-RELATED"/>
    <property type="match status" value="1"/>
</dbReference>
<feature type="compositionally biased region" description="Polar residues" evidence="2">
    <location>
        <begin position="188"/>
        <end position="217"/>
    </location>
</feature>
<dbReference type="OrthoDB" id="39175at2759"/>
<comment type="caution">
    <text evidence="4">The sequence shown here is derived from an EMBL/GenBank/DDBJ whole genome shotgun (WGS) entry which is preliminary data.</text>
</comment>
<feature type="compositionally biased region" description="Polar residues" evidence="2">
    <location>
        <begin position="425"/>
        <end position="453"/>
    </location>
</feature>
<evidence type="ECO:0000259" key="3">
    <source>
        <dbReference type="PROSITE" id="PS50048"/>
    </source>
</evidence>
<dbReference type="GO" id="GO:0001080">
    <property type="term" value="P:nitrogen catabolite activation of transcription from RNA polymerase II promoter"/>
    <property type="evidence" value="ECO:0007669"/>
    <property type="project" value="TreeGrafter"/>
</dbReference>
<protein>
    <recommendedName>
        <fullName evidence="3">Zn(2)-C6 fungal-type domain-containing protein</fullName>
    </recommendedName>
</protein>
<dbReference type="EMBL" id="AMKT01000098">
    <property type="protein sequence ID" value="OXG11490.1"/>
    <property type="molecule type" value="Genomic_DNA"/>
</dbReference>
<dbReference type="PROSITE" id="PS00463">
    <property type="entry name" value="ZN2_CY6_FUNGAL_1"/>
    <property type="match status" value="1"/>
</dbReference>
<dbReference type="AlphaFoldDB" id="A0A854Q908"/>
<feature type="region of interest" description="Disordered" evidence="2">
    <location>
        <begin position="1"/>
        <end position="36"/>
    </location>
</feature>
<organism evidence="4 5">
    <name type="scientific">Cryptococcus neoformans Tu259-1</name>
    <dbReference type="NCBI Taxonomy" id="1230072"/>
    <lineage>
        <taxon>Eukaryota</taxon>
        <taxon>Fungi</taxon>
        <taxon>Dikarya</taxon>
        <taxon>Basidiomycota</taxon>
        <taxon>Agaricomycotina</taxon>
        <taxon>Tremellomycetes</taxon>
        <taxon>Tremellales</taxon>
        <taxon>Cryptococcaceae</taxon>
        <taxon>Cryptococcus</taxon>
        <taxon>Cryptococcus neoformans species complex</taxon>
    </lineage>
</organism>
<feature type="region of interest" description="Disordered" evidence="2">
    <location>
        <begin position="425"/>
        <end position="557"/>
    </location>
</feature>
<proteinExistence type="predicted"/>
<dbReference type="Gene3D" id="4.10.240.10">
    <property type="entry name" value="Zn(2)-C6 fungal-type DNA-binding domain"/>
    <property type="match status" value="1"/>
</dbReference>
<feature type="compositionally biased region" description="Basic and acidic residues" evidence="2">
    <location>
        <begin position="150"/>
        <end position="163"/>
    </location>
</feature>
<feature type="compositionally biased region" description="Polar residues" evidence="2">
    <location>
        <begin position="460"/>
        <end position="484"/>
    </location>
</feature>
<gene>
    <name evidence="4" type="ORF">C361_06595</name>
</gene>
<feature type="region of interest" description="Disordered" evidence="2">
    <location>
        <begin position="334"/>
        <end position="409"/>
    </location>
</feature>
<dbReference type="InterPro" id="IPR050797">
    <property type="entry name" value="Carb_Metab_Trans_Reg"/>
</dbReference>
<keyword evidence="1" id="KW-0539">Nucleus</keyword>
<evidence type="ECO:0000313" key="5">
    <source>
        <dbReference type="Proteomes" id="UP000199727"/>
    </source>
</evidence>
<dbReference type="GO" id="GO:0005634">
    <property type="term" value="C:nucleus"/>
    <property type="evidence" value="ECO:0007669"/>
    <property type="project" value="TreeGrafter"/>
</dbReference>
<dbReference type="CDD" id="cd00067">
    <property type="entry name" value="GAL4"/>
    <property type="match status" value="1"/>
</dbReference>
<dbReference type="PANTHER" id="PTHR31668:SF4">
    <property type="entry name" value="TRANSCRIPTIONAL ACTIVATOR PROTEIN DAL81"/>
    <property type="match status" value="1"/>
</dbReference>
<dbReference type="GO" id="GO:0008270">
    <property type="term" value="F:zinc ion binding"/>
    <property type="evidence" value="ECO:0007669"/>
    <property type="project" value="InterPro"/>
</dbReference>
<sequence length="1068" mass="118568">MSLPHRLPIPTPPNRGPPPLPLQPNSSPTHQSRGHQQAMYFHYPQSAHPPQFHYVPPPVIAPMLEARPSNSHHTNGSNANGDISWINRDFPPNSHMHHAASQSQARGHSHPHIPRRMTYQPSPSDPMVEYDQWKSSRRNSQISSVPLCPLEHEPHGCEKDPGYKNESSQPESSAADSQTRWQKKRPRTTSMSQHDTIMDAAQQSKPSQESQRGSSSAAEKPVYPAVLTREKKQKACGNCRKAKLKCMLEPDGNACVRCKARKEKCAFYPKGHDDDWQQTLQSDLCAATNHLSQLSAAVNHMLTHLVSQNIIPPLSPPLKHYEHPDRDVVLTYMEGQKKNTIPDEAATAEGTKERKKRKGSKSDDSAEDGGSVPLANSPDGTDKPQNPPSSEITVPQPMQSHPEQSLHQLPNTLFPSYSAHDIVSNQPLPSINSQMFSPTSSSARLGPTQQSFSLPPLHSDFTQTVQDQRVTPTSLQNQSPTSGISSSPPQPTLPQSDAARQITSSVPPEHAGVTHVPTQEEYQPQSQAGDYAQSGTQRHLTSSMRDEPIKSQYEVEGEYEDENGMEIILGSKDPRQDIIKKNIVENRDALVLVNYFHSHLSSFLYGYRLQFRKFPYLEGGPSTITPLILAVLCLISSERFAIHQHYRLSLIDEVQALLGTSPAESWQSFEGDQSKGFGDVEADDPLDAEFGLGPEEIVAACVLATYMVDRREGALIARFAFRWARGWIRLLSSTPPRVTLAETAGFVPPERQATAQDMARVWLLCYIVDSTERLQFTDIPAPLSRDALSYCNLLIPPSTSYQSPFFSPRSPSRPEDAPDPHDILLTSHARLMTILNEWRHRLEQIDVHGANRQMYVAQLKRLGGKVNGELEWWNAGYQATKPLHVNDNSGEAGIGEGKGLRWRYTEMTWLFVKMLVNSTMAKALSPSSADAPFTQPLFPSITSTSASNNSTTLSSSDSKLREASIALVVDCALEILEMCARWVPKEEITNFGPTYLYFITLAGNELVSALGDGGGEGVVSIDELITLFRTVGDALFMGELHEQHVTRVTGKSLFYNCDQLAMMKSWRQ</sequence>
<feature type="compositionally biased region" description="Polar residues" evidence="2">
    <location>
        <begin position="165"/>
        <end position="180"/>
    </location>
</feature>
<dbReference type="PROSITE" id="PS50048">
    <property type="entry name" value="ZN2_CY6_FUNGAL_2"/>
    <property type="match status" value="1"/>
</dbReference>
<accession>A0A854Q908</accession>
<feature type="compositionally biased region" description="Polar residues" evidence="2">
    <location>
        <begin position="388"/>
        <end position="409"/>
    </location>
</feature>
<feature type="region of interest" description="Disordered" evidence="2">
    <location>
        <begin position="65"/>
        <end position="223"/>
    </location>
</feature>
<dbReference type="InterPro" id="IPR001138">
    <property type="entry name" value="Zn2Cys6_DnaBD"/>
</dbReference>
<feature type="domain" description="Zn(2)-C6 fungal-type" evidence="3">
    <location>
        <begin position="235"/>
        <end position="267"/>
    </location>
</feature>
<dbReference type="Proteomes" id="UP000199727">
    <property type="component" value="Unassembled WGS sequence"/>
</dbReference>
<feature type="compositionally biased region" description="Polar residues" evidence="2">
    <location>
        <begin position="68"/>
        <end position="81"/>
    </location>
</feature>
<dbReference type="InterPro" id="IPR036864">
    <property type="entry name" value="Zn2-C6_fun-type_DNA-bd_sf"/>
</dbReference>
<dbReference type="GO" id="GO:0000981">
    <property type="term" value="F:DNA-binding transcription factor activity, RNA polymerase II-specific"/>
    <property type="evidence" value="ECO:0007669"/>
    <property type="project" value="InterPro"/>
</dbReference>
<evidence type="ECO:0000313" key="4">
    <source>
        <dbReference type="EMBL" id="OXG11490.1"/>
    </source>
</evidence>